<dbReference type="InterPro" id="IPR007849">
    <property type="entry name" value="ATP10"/>
</dbReference>
<evidence type="ECO:0000313" key="3">
    <source>
        <dbReference type="Proteomes" id="UP001583172"/>
    </source>
</evidence>
<reference evidence="2 3" key="1">
    <citation type="journal article" date="2024" name="Commun. Biol.">
        <title>Comparative genomic analysis of thermophilic fungi reveals convergent evolutionary adaptations and gene losses.</title>
        <authorList>
            <person name="Steindorff A.S."/>
            <person name="Aguilar-Pontes M.V."/>
            <person name="Robinson A.J."/>
            <person name="Andreopoulos B."/>
            <person name="LaButti K."/>
            <person name="Kuo A."/>
            <person name="Mondo S."/>
            <person name="Riley R."/>
            <person name="Otillar R."/>
            <person name="Haridas S."/>
            <person name="Lipzen A."/>
            <person name="Grimwood J."/>
            <person name="Schmutz J."/>
            <person name="Clum A."/>
            <person name="Reid I.D."/>
            <person name="Moisan M.C."/>
            <person name="Butler G."/>
            <person name="Nguyen T.T.M."/>
            <person name="Dewar K."/>
            <person name="Conant G."/>
            <person name="Drula E."/>
            <person name="Henrissat B."/>
            <person name="Hansel C."/>
            <person name="Singer S."/>
            <person name="Hutchinson M.I."/>
            <person name="de Vries R.P."/>
            <person name="Natvig D.O."/>
            <person name="Powell A.J."/>
            <person name="Tsang A."/>
            <person name="Grigoriev I.V."/>
        </authorList>
    </citation>
    <scope>NUCLEOTIDE SEQUENCE [LARGE SCALE GENOMIC DNA]</scope>
    <source>
        <strain evidence="2 3">CBS 620.91</strain>
    </source>
</reference>
<dbReference type="PANTHER" id="PTHR28106">
    <property type="entry name" value="MITOCHONDRIAL ATPASE COMPLEX SUBUNIT ATP10"/>
    <property type="match status" value="1"/>
</dbReference>
<evidence type="ECO:0008006" key="4">
    <source>
        <dbReference type="Google" id="ProtNLM"/>
    </source>
</evidence>
<comment type="caution">
    <text evidence="2">The sequence shown here is derived from an EMBL/GenBank/DDBJ whole genome shotgun (WGS) entry which is preliminary data.</text>
</comment>
<dbReference type="Proteomes" id="UP001583172">
    <property type="component" value="Unassembled WGS sequence"/>
</dbReference>
<protein>
    <recommendedName>
        <fullName evidence="4">Mitochondrial ATPase complex subunit ATP10</fullName>
    </recommendedName>
</protein>
<accession>A0ABR3V515</accession>
<organism evidence="2 3">
    <name type="scientific">Humicola insolens</name>
    <name type="common">Soft-rot fungus</name>
    <dbReference type="NCBI Taxonomy" id="85995"/>
    <lineage>
        <taxon>Eukaryota</taxon>
        <taxon>Fungi</taxon>
        <taxon>Dikarya</taxon>
        <taxon>Ascomycota</taxon>
        <taxon>Pezizomycotina</taxon>
        <taxon>Sordariomycetes</taxon>
        <taxon>Sordariomycetidae</taxon>
        <taxon>Sordariales</taxon>
        <taxon>Chaetomiaceae</taxon>
        <taxon>Mycothermus</taxon>
    </lineage>
</organism>
<sequence>MTLRQLLTLGQEGPAAADGGNVGHIRMSRDDQVQWKFLGPPGQSTRGREPESTSYRRLADNSKAPENAKPAAPPAVPGLGTVPEDGPLAHAPRAYGKKLTEFTPTPLARPIGMNFPPNAGENTGIDKRSLRQRHADFTNYEKHLQRRQYLKSQISRPYFRDWANLQFHEGKTFLAPPRPFRADVSLFFPNLHGRTLLKGAAGKAADTTPLLEGRASVVSIFSGLWAENQASTFTSPEQNPALHEVLQASKGRAQLVRVNVEEDMLKAWLVRLFSGSLRRRVGKDDWHRYFLVRKGITDEIRESIGLLNRKVGYTYLVDHECRIRWAGSGPAEAGEREGLVKGLQRILSEMKEEGVGEHYTRKTLLMAKKKDSQ</sequence>
<name>A0ABR3V515_HUMIN</name>
<evidence type="ECO:0000256" key="1">
    <source>
        <dbReference type="SAM" id="MobiDB-lite"/>
    </source>
</evidence>
<proteinExistence type="predicted"/>
<dbReference type="EMBL" id="JAZGSY010000357">
    <property type="protein sequence ID" value="KAL1836864.1"/>
    <property type="molecule type" value="Genomic_DNA"/>
</dbReference>
<dbReference type="PANTHER" id="PTHR28106:SF1">
    <property type="entry name" value="MITOCHONDRIAL ATPASE COMPLEX SUBUNIT ATP10"/>
    <property type="match status" value="1"/>
</dbReference>
<evidence type="ECO:0000313" key="2">
    <source>
        <dbReference type="EMBL" id="KAL1836864.1"/>
    </source>
</evidence>
<keyword evidence="3" id="KW-1185">Reference proteome</keyword>
<feature type="region of interest" description="Disordered" evidence="1">
    <location>
        <begin position="1"/>
        <end position="91"/>
    </location>
</feature>
<dbReference type="Pfam" id="PF05176">
    <property type="entry name" value="ATP-synt_10"/>
    <property type="match status" value="1"/>
</dbReference>
<gene>
    <name evidence="2" type="ORF">VTJ49DRAFT_4544</name>
</gene>